<dbReference type="InterPro" id="IPR020958">
    <property type="entry name" value="DUF3686"/>
</dbReference>
<organism evidence="2">
    <name type="scientific">Pseudomonas syringae USA007</name>
    <dbReference type="NCBI Taxonomy" id="1357288"/>
    <lineage>
        <taxon>Bacteria</taxon>
        <taxon>Pseudomonadati</taxon>
        <taxon>Pseudomonadota</taxon>
        <taxon>Gammaproteobacteria</taxon>
        <taxon>Pseudomonadales</taxon>
        <taxon>Pseudomonadaceae</taxon>
        <taxon>Pseudomonas</taxon>
        <taxon>Pseudomonas syringae</taxon>
    </lineage>
</organism>
<dbReference type="InterPro" id="IPR057224">
    <property type="entry name" value="DUF7902"/>
</dbReference>
<feature type="domain" description="AAA+ ATPase" evidence="1">
    <location>
        <begin position="1284"/>
        <end position="1433"/>
    </location>
</feature>
<dbReference type="GO" id="GO:0005524">
    <property type="term" value="F:ATP binding"/>
    <property type="evidence" value="ECO:0007669"/>
    <property type="project" value="InterPro"/>
</dbReference>
<dbReference type="EMBL" id="CP159278">
    <property type="protein sequence ID" value="XCN76889.1"/>
    <property type="molecule type" value="Genomic_DNA"/>
</dbReference>
<dbReference type="InterPro" id="IPR003593">
    <property type="entry name" value="AAA+_ATPase"/>
</dbReference>
<accession>A0AAU8M4T2</accession>
<dbReference type="GO" id="GO:0016887">
    <property type="term" value="F:ATP hydrolysis activity"/>
    <property type="evidence" value="ECO:0007669"/>
    <property type="project" value="InterPro"/>
</dbReference>
<dbReference type="InterPro" id="IPR027417">
    <property type="entry name" value="P-loop_NTPase"/>
</dbReference>
<dbReference type="RefSeq" id="WP_080270462.1">
    <property type="nucleotide sequence ID" value="NZ_CP159278.1"/>
</dbReference>
<proteinExistence type="predicted"/>
<dbReference type="InterPro" id="IPR003959">
    <property type="entry name" value="ATPase_AAA_core"/>
</dbReference>
<dbReference type="Gene3D" id="3.40.50.300">
    <property type="entry name" value="P-loop containing nucleotide triphosphate hydrolases"/>
    <property type="match status" value="1"/>
</dbReference>
<evidence type="ECO:0000313" key="2">
    <source>
        <dbReference type="EMBL" id="XCN76889.1"/>
    </source>
</evidence>
<sequence>MLNDPLAPSSLNTSDAAVAEGGAYEVLIRRLKEQGIQLSHQVDALNSRRLEEFGSSSMDVLGRVRIRTENNCVARDIVCIGDCLLFGYNVFIGLKAGRRIEDVFNLYRLACDAESHEAHLLPLADTWLADPVFRKDFEELYTYYRDAQLLELLVHGNKLLASFQVGERITDIRVFRWSINGGGNDIRYIDNRGERDISPMSPYDFDWVPATREMIVNDRQPRISILDSAHVQLEGGDLLLKIEDNTPSGLTLYRESVSEKNQALPDLQIAFARLGNLVLLKILPYKEEQCRYLVCNLITRTALRIDALGQACQRLPEDHGIVFPGGLYLQSGEHRAFELSMQGMLFKRLLRSPNGEDILYIFYDAVAGRSALFSYNTIKRELYTPIFGHGYARLEDGRMVIFSAETEPSRHHPMQIWQTPFFTEEFAARQTVSHSFLGRIGNADLVRGISDLYDLARETRAQGMSALRFAHISHRIIGLFDKYYWLAHENTTDIASTVRNLAKTSGSIADEFEKVEYLRGLAAWSMLDAQQQYTALCSHLERTDCKDILAFVALLDSVTGLRGHVLTIRDQRYVDSSLIDELDAKLEKSFQQVASMAADFMCQAEALQPYLVQIGALGNQIRAALTVFELNQPSRELEGMAADLDLLSTLAGSLNIDDTTRRTQIIDAIAQVYALMNQAVAQARERRKALSCSESISQFAAQFQLLNQDITHALGRAVTPQMCDEQVSRLLVQMDELDVRFGVQETFLRDIMRKREEVLEAFEHHKQTLVDARQRQAQALMDAANRILSGTPRRLAAFASLEQLNVFFAADAQLLKLRELCVRLRALDDSVKADDVEAGLKAVRDQALRSQRDKTELFDASGKFLKLGPRHRFSVNTQALDLTLMPRDGHLWLHITGTHFFQRLDEEACPDMRSCFSVSLESESDTLYRSEYLVGQLLDAAAQDTASDLSQMGTAELEQHIRRFCTPLYKEGYENGIHDHDASLILKQLLPCMATTGSLRFSPSVRAFALIAWHFPGTFEEQMNTWPRRARCNSNILRLFSHPDGIADMRKELAVTLERYAEATGFPVTPDAISQSAEYLMAVLVLDEPVFEVSLHGWNIVGLLDQRLDAEGCAHELTDVLRAMEGDLHGQWSLLHHWVTGICQDPRQNLLTHFVPEAIAILMLRLAGAPKPRINTSSLDLRIEGLLGEHPTISNGLLQTTLDDFFTRLHQHRDIFVPRLQRYRSFRQSIIEQERHVLRIDDFQSRPLTSFVRNQLISEVYLPLIADNLAKQIGTAGETRRSDLMGMLMLISPPGYGKTTLIEYIAFQLGMAFVKINGPALGYRVESLDPAQALDGPARMELEKLNLALEMGNNVCLLIDDIQHLSPFFLQKFISLCDGTRRIENVWKGQTRTCDLRGRKFCIVMAGNPYTESGELFQVPDMLVNRADVYNLGEVSGGHEAAFALSYIENCMTSSPVLSAVASRDQRDLYRLLGHERGQPSSRNDPGHDYSPAEVAELTETLRRLMTVRDVLLKVNAAYIASAAQADEYRTEPAFRLQGSYRNMNKLAEKVSAAMNDAEIDQLITDHYRSESQMLMGGSEENLLKLAELRGVLTSSQIARWDQIKTEFMRNKAMGGDGGR</sequence>
<reference evidence="2" key="2">
    <citation type="submission" date="2024-07" db="EMBL/GenBank/DDBJ databases">
        <title>A complete genome sequence for Pseudomonas syringae USA007.</title>
        <authorList>
            <person name="Baltrus D.A."/>
        </authorList>
    </citation>
    <scope>NUCLEOTIDE SEQUENCE</scope>
    <source>
        <strain evidence="2">USA007</strain>
    </source>
</reference>
<dbReference type="Pfam" id="PF00004">
    <property type="entry name" value="AAA"/>
    <property type="match status" value="1"/>
</dbReference>
<dbReference type="Pfam" id="PF12458">
    <property type="entry name" value="DUF3686"/>
    <property type="match status" value="1"/>
</dbReference>
<dbReference type="SMART" id="SM00382">
    <property type="entry name" value="AAA"/>
    <property type="match status" value="1"/>
</dbReference>
<reference evidence="2" key="1">
    <citation type="journal article" date="2014" name="Genome Announc.">
        <title>Draft Genome Sequences of a Phylogenetically Diverse Suite of Pseudomonas syringae Strains from Multiple Source Populations.</title>
        <authorList>
            <person name="Baltrus D.A."/>
            <person name="Yourstone S."/>
            <person name="Lind A."/>
            <person name="Guilbaud C."/>
            <person name="Sands D.C."/>
            <person name="Jones C.D."/>
            <person name="Morris C.E."/>
            <person name="Dangl J.L."/>
        </authorList>
    </citation>
    <scope>NUCLEOTIDE SEQUENCE</scope>
    <source>
        <strain evidence="2">USA007</strain>
    </source>
</reference>
<dbReference type="SUPFAM" id="SSF52540">
    <property type="entry name" value="P-loop containing nucleoside triphosphate hydrolases"/>
    <property type="match status" value="1"/>
</dbReference>
<evidence type="ECO:0000259" key="1">
    <source>
        <dbReference type="SMART" id="SM00382"/>
    </source>
</evidence>
<protein>
    <submittedName>
        <fullName evidence="2">DNA repair ATPase</fullName>
    </submittedName>
</protein>
<dbReference type="Pfam" id="PF25472">
    <property type="entry name" value="DUF7902"/>
    <property type="match status" value="1"/>
</dbReference>
<gene>
    <name evidence="2" type="ORF">N027_20805</name>
</gene>
<name>A0AAU8M4T2_PSESX</name>